<keyword evidence="3" id="KW-0677">Repeat</keyword>
<feature type="repeat" description="ANK" evidence="9">
    <location>
        <begin position="53"/>
        <end position="85"/>
    </location>
</feature>
<dbReference type="GO" id="GO:0005929">
    <property type="term" value="C:cilium"/>
    <property type="evidence" value="ECO:0007669"/>
    <property type="project" value="UniProtKB-SubCell"/>
</dbReference>
<dbReference type="Pfam" id="PF12796">
    <property type="entry name" value="Ank_2"/>
    <property type="match status" value="1"/>
</dbReference>
<keyword evidence="2" id="KW-0479">Metal-binding</keyword>
<evidence type="ECO:0000256" key="4">
    <source>
        <dbReference type="ARBA" id="ARBA00022771"/>
    </source>
</evidence>
<dbReference type="SUPFAM" id="SSF144232">
    <property type="entry name" value="HIT/MYND zinc finger-like"/>
    <property type="match status" value="1"/>
</dbReference>
<keyword evidence="12" id="KW-1185">Reference proteome</keyword>
<organism evidence="12 13">
    <name type="scientific">Echinococcus canadensis</name>
    <dbReference type="NCBI Taxonomy" id="519352"/>
    <lineage>
        <taxon>Eukaryota</taxon>
        <taxon>Metazoa</taxon>
        <taxon>Spiralia</taxon>
        <taxon>Lophotrochozoa</taxon>
        <taxon>Platyhelminthes</taxon>
        <taxon>Cestoda</taxon>
        <taxon>Eucestoda</taxon>
        <taxon>Cyclophyllidea</taxon>
        <taxon>Taeniidae</taxon>
        <taxon>Echinococcus</taxon>
        <taxon>Echinococcus canadensis group</taxon>
    </lineage>
</organism>
<dbReference type="PROSITE" id="PS01360">
    <property type="entry name" value="ZF_MYND_1"/>
    <property type="match status" value="1"/>
</dbReference>
<sequence>MDQGLSLTALSSFHNAVLDGDVVKVKAFLTTGLVKVDEPDEVNINLFSNCLQDGMTALLQACYRGNVEIAKLLVDSGADVNWSRHRQEYTALMFATLSGKLEIINFLLSCGAKPDMTNCLKRTAAEMASFVGNHFAAAQINTYIEKEELIQFTKKNTAENSQLSTDLVEPLHHLVTNLNFAPVKVFLYLSSAAGKSVLESWKNVVAVLEKLVGQHFTPQRTHEHIAIKLHLLCAMVRRAGEYLEAGIDGDDKEIKAVHEEKNVIALEPLIKNFLRGTDPHGLPKGQEAFLRKCLVSFPHAESTLWRQTVTQIGGVEVGQAPTCLTILENAINGFSSFSRSTSRDGIINEPCATCSDMPSYAKDLQVKWCSRCHEAAYCSVACQKLHWFTHKKYCPILKEHHESVARSQSREKAKPTEEEMSNFQEEISAYLPH</sequence>
<evidence type="ECO:0000256" key="10">
    <source>
        <dbReference type="PROSITE-ProRule" id="PRU00134"/>
    </source>
</evidence>
<dbReference type="InterPro" id="IPR002110">
    <property type="entry name" value="Ankyrin_rpt"/>
</dbReference>
<reference evidence="13" key="1">
    <citation type="submission" date="2022-11" db="UniProtKB">
        <authorList>
            <consortium name="WormBaseParasite"/>
        </authorList>
    </citation>
    <scope>IDENTIFICATION</scope>
</reference>
<comment type="subcellular location">
    <subcellularLocation>
        <location evidence="1">Cell projection</location>
        <location evidence="1">Cilium</location>
    </subcellularLocation>
</comment>
<evidence type="ECO:0000256" key="8">
    <source>
        <dbReference type="ARBA" id="ARBA00023273"/>
    </source>
</evidence>
<evidence type="ECO:0000256" key="6">
    <source>
        <dbReference type="ARBA" id="ARBA00023043"/>
    </source>
</evidence>
<dbReference type="PROSITE" id="PS50865">
    <property type="entry name" value="ZF_MYND_2"/>
    <property type="match status" value="1"/>
</dbReference>
<dbReference type="PROSITE" id="PS50297">
    <property type="entry name" value="ANK_REP_REGION"/>
    <property type="match status" value="2"/>
</dbReference>
<keyword evidence="4 10" id="KW-0863">Zinc-finger</keyword>
<evidence type="ECO:0000313" key="13">
    <source>
        <dbReference type="WBParaSite" id="maker-E.canG7_contigs_1138-snap-gene-0.30-mRNA-1"/>
    </source>
</evidence>
<evidence type="ECO:0000256" key="2">
    <source>
        <dbReference type="ARBA" id="ARBA00022723"/>
    </source>
</evidence>
<dbReference type="Proteomes" id="UP000887562">
    <property type="component" value="Unplaced"/>
</dbReference>
<evidence type="ECO:0000256" key="1">
    <source>
        <dbReference type="ARBA" id="ARBA00004138"/>
    </source>
</evidence>
<dbReference type="PROSITE" id="PS50088">
    <property type="entry name" value="ANK_REPEAT"/>
    <property type="match status" value="2"/>
</dbReference>
<dbReference type="Gene3D" id="1.25.40.20">
    <property type="entry name" value="Ankyrin repeat-containing domain"/>
    <property type="match status" value="1"/>
</dbReference>
<dbReference type="GO" id="GO:0008270">
    <property type="term" value="F:zinc ion binding"/>
    <property type="evidence" value="ECO:0007669"/>
    <property type="project" value="UniProtKB-KW"/>
</dbReference>
<dbReference type="SMART" id="SM00248">
    <property type="entry name" value="ANK"/>
    <property type="match status" value="3"/>
</dbReference>
<proteinExistence type="predicted"/>
<dbReference type="InterPro" id="IPR002893">
    <property type="entry name" value="Znf_MYND"/>
</dbReference>
<feature type="repeat" description="ANK" evidence="9">
    <location>
        <begin position="87"/>
        <end position="119"/>
    </location>
</feature>
<dbReference type="Pfam" id="PF01753">
    <property type="entry name" value="zf-MYND"/>
    <property type="match status" value="1"/>
</dbReference>
<dbReference type="Gene3D" id="6.10.140.2220">
    <property type="match status" value="1"/>
</dbReference>
<accession>A0A915EXL0</accession>
<keyword evidence="5" id="KW-0862">Zinc</keyword>
<feature type="domain" description="MYND-type" evidence="11">
    <location>
        <begin position="351"/>
        <end position="394"/>
    </location>
</feature>
<dbReference type="SUPFAM" id="SSF48403">
    <property type="entry name" value="Ankyrin repeat"/>
    <property type="match status" value="1"/>
</dbReference>
<evidence type="ECO:0000256" key="7">
    <source>
        <dbReference type="ARBA" id="ARBA00023069"/>
    </source>
</evidence>
<dbReference type="WBParaSite" id="maker-E.canG7_contigs_1138-snap-gene-0.30-mRNA-1">
    <property type="protein sequence ID" value="maker-E.canG7_contigs_1138-snap-gene-0.30-mRNA-1"/>
    <property type="gene ID" value="EcG7_00665"/>
</dbReference>
<dbReference type="InterPro" id="IPR052452">
    <property type="entry name" value="Ankyrin-MYND_dom_contain_2"/>
</dbReference>
<evidence type="ECO:0000313" key="12">
    <source>
        <dbReference type="Proteomes" id="UP000887562"/>
    </source>
</evidence>
<evidence type="ECO:0000256" key="5">
    <source>
        <dbReference type="ARBA" id="ARBA00022833"/>
    </source>
</evidence>
<keyword evidence="8" id="KW-0966">Cell projection</keyword>
<evidence type="ECO:0000256" key="3">
    <source>
        <dbReference type="ARBA" id="ARBA00022737"/>
    </source>
</evidence>
<dbReference type="InterPro" id="IPR036770">
    <property type="entry name" value="Ankyrin_rpt-contain_sf"/>
</dbReference>
<dbReference type="PANTHER" id="PTHR24150">
    <property type="entry name" value="ANKYRIN REPEAT AND MYND DOMAIN-CONTAINING PROTEIN 2"/>
    <property type="match status" value="1"/>
</dbReference>
<name>A0A915EXL0_9CEST</name>
<protein>
    <submittedName>
        <fullName evidence="13">MYND-type domain-containing protein</fullName>
    </submittedName>
</protein>
<evidence type="ECO:0000259" key="11">
    <source>
        <dbReference type="PROSITE" id="PS50865"/>
    </source>
</evidence>
<keyword evidence="6 9" id="KW-0040">ANK repeat</keyword>
<evidence type="ECO:0000256" key="9">
    <source>
        <dbReference type="PROSITE-ProRule" id="PRU00023"/>
    </source>
</evidence>
<dbReference type="PANTHER" id="PTHR24150:SF8">
    <property type="entry name" value="ANKYRIN REPEAT AND MYND DOMAIN-CONTAINING PROTEIN 2"/>
    <property type="match status" value="1"/>
</dbReference>
<dbReference type="AlphaFoldDB" id="A0A915EXL0"/>
<keyword evidence="7" id="KW-0969">Cilium</keyword>